<gene>
    <name evidence="1" type="ORF">SAMN04488118_105143</name>
</gene>
<evidence type="ECO:0000313" key="1">
    <source>
        <dbReference type="EMBL" id="SCZ63889.1"/>
    </source>
</evidence>
<keyword evidence="2" id="KW-1185">Reference proteome</keyword>
<accession>A0A1G5QRZ7</accession>
<proteinExistence type="predicted"/>
<evidence type="ECO:0000313" key="2">
    <source>
        <dbReference type="Proteomes" id="UP000198767"/>
    </source>
</evidence>
<reference evidence="1 2" key="1">
    <citation type="submission" date="2016-10" db="EMBL/GenBank/DDBJ databases">
        <authorList>
            <person name="de Groot N.N."/>
        </authorList>
    </citation>
    <scope>NUCLEOTIDE SEQUENCE [LARGE SCALE GENOMIC DNA]</scope>
    <source>
        <strain evidence="1 2">U95</strain>
    </source>
</reference>
<dbReference type="Proteomes" id="UP000198767">
    <property type="component" value="Unassembled WGS sequence"/>
</dbReference>
<protein>
    <submittedName>
        <fullName evidence="1">Uncharacterized protein</fullName>
    </submittedName>
</protein>
<dbReference type="AlphaFoldDB" id="A0A1G5QRZ7"/>
<sequence>MGIQNMTTSEKTAGETAIDLGTDRAPVDALIDFAIECAMEFKDAAPQDRIQTARRTLARNVF</sequence>
<organism evidence="1 2">
    <name type="scientific">Epibacterium ulvae</name>
    <dbReference type="NCBI Taxonomy" id="1156985"/>
    <lineage>
        <taxon>Bacteria</taxon>
        <taxon>Pseudomonadati</taxon>
        <taxon>Pseudomonadota</taxon>
        <taxon>Alphaproteobacteria</taxon>
        <taxon>Rhodobacterales</taxon>
        <taxon>Roseobacteraceae</taxon>
        <taxon>Epibacterium</taxon>
    </lineage>
</organism>
<dbReference type="EMBL" id="FMWG01000005">
    <property type="protein sequence ID" value="SCZ63889.1"/>
    <property type="molecule type" value="Genomic_DNA"/>
</dbReference>
<name>A0A1G5QRZ7_9RHOB</name>